<feature type="region of interest" description="Disordered" evidence="1">
    <location>
        <begin position="291"/>
        <end position="310"/>
    </location>
</feature>
<organism evidence="2">
    <name type="scientific">uncultured Poseidoniia archaeon</name>
    <dbReference type="NCBI Taxonomy" id="1697135"/>
    <lineage>
        <taxon>Archaea</taxon>
        <taxon>Methanobacteriati</taxon>
        <taxon>Thermoplasmatota</taxon>
        <taxon>Candidatus Poseidoniia</taxon>
        <taxon>environmental samples</taxon>
    </lineage>
</organism>
<feature type="compositionally biased region" description="Basic residues" evidence="1">
    <location>
        <begin position="296"/>
        <end position="310"/>
    </location>
</feature>
<reference evidence="2" key="1">
    <citation type="submission" date="2014-11" db="EMBL/GenBank/DDBJ databases">
        <authorList>
            <person name="Zhu J."/>
            <person name="Qi W."/>
            <person name="Song R."/>
        </authorList>
    </citation>
    <scope>NUCLEOTIDE SEQUENCE</scope>
</reference>
<dbReference type="AlphaFoldDB" id="A0A1B1TE92"/>
<accession>A0A1B1TE92</accession>
<reference evidence="2" key="2">
    <citation type="journal article" date="2015" name="ISME J.">
        <title>A new class of marine Euryarchaeota group II from the Mediterranean deep chlorophyll maximum.</title>
        <authorList>
            <person name="Martin-Cuadrado A.B."/>
            <person name="Garcia-Heredia I."/>
            <person name="Molto A.G."/>
            <person name="Lopez-Ubeda R."/>
            <person name="Kimes N."/>
            <person name="Lopez-Garcia P."/>
            <person name="Moreira D."/>
            <person name="Rodriguez-Valera F."/>
        </authorList>
    </citation>
    <scope>NUCLEOTIDE SEQUENCE</scope>
</reference>
<evidence type="ECO:0000313" key="2">
    <source>
        <dbReference type="EMBL" id="ANV80584.1"/>
    </source>
</evidence>
<sequence length="310" mass="35709">MEDLLEQKDFIRRWTEEGAFTCFEFKSPHPSSGKAGGWFNAKERENHMMKMIEELNEILDPIDFSESSTVIYSFEPKIISASKKVKTKLKFSRLRPHIRSWGNWTSQRIVATPSFILNSLPRLMDKQRRENSPMLPCSLQYLKGIESNLSLGRTVGLEGKKLERLTKYRKGYPVYVWPSKSNSERMLLDAGLTGLTDDLAPTSVTLESGHARWTKPATQPLTKEQRVDLDGTPIEQHFSKVNEMKKEVTPWHELTEKERINFISSWKKKWSWDREINALMKETSASSLPWEAPRIIGHRGTGKSHKNGSS</sequence>
<proteinExistence type="predicted"/>
<dbReference type="EMBL" id="KP211894">
    <property type="protein sequence ID" value="ANV80584.1"/>
    <property type="molecule type" value="Genomic_DNA"/>
</dbReference>
<evidence type="ECO:0000256" key="1">
    <source>
        <dbReference type="SAM" id="MobiDB-lite"/>
    </source>
</evidence>
<protein>
    <submittedName>
        <fullName evidence="2">Uncharacterized protein</fullName>
    </submittedName>
</protein>
<name>A0A1B1TE92_9ARCH</name>